<evidence type="ECO:0000313" key="2">
    <source>
        <dbReference type="Proteomes" id="UP000594638"/>
    </source>
</evidence>
<dbReference type="OrthoDB" id="1832358at2759"/>
<accession>A0A8S0U307</accession>
<dbReference type="Proteomes" id="UP000594638">
    <property type="component" value="Unassembled WGS sequence"/>
</dbReference>
<dbReference type="EMBL" id="CACTIH010007416">
    <property type="protein sequence ID" value="CAA3012902.1"/>
    <property type="molecule type" value="Genomic_DNA"/>
</dbReference>
<keyword evidence="2" id="KW-1185">Reference proteome</keyword>
<proteinExistence type="predicted"/>
<dbReference type="Gramene" id="OE9A116337T1">
    <property type="protein sequence ID" value="OE9A116337C1"/>
    <property type="gene ID" value="OE9A116337"/>
</dbReference>
<organism evidence="1 2">
    <name type="scientific">Olea europaea subsp. europaea</name>
    <dbReference type="NCBI Taxonomy" id="158383"/>
    <lineage>
        <taxon>Eukaryota</taxon>
        <taxon>Viridiplantae</taxon>
        <taxon>Streptophyta</taxon>
        <taxon>Embryophyta</taxon>
        <taxon>Tracheophyta</taxon>
        <taxon>Spermatophyta</taxon>
        <taxon>Magnoliopsida</taxon>
        <taxon>eudicotyledons</taxon>
        <taxon>Gunneridae</taxon>
        <taxon>Pentapetalae</taxon>
        <taxon>asterids</taxon>
        <taxon>lamiids</taxon>
        <taxon>Lamiales</taxon>
        <taxon>Oleaceae</taxon>
        <taxon>Oleeae</taxon>
        <taxon>Olea</taxon>
    </lineage>
</organism>
<protein>
    <submittedName>
        <fullName evidence="1">Uncharacterized protein</fullName>
    </submittedName>
</protein>
<evidence type="ECO:0000313" key="1">
    <source>
        <dbReference type="EMBL" id="CAA3012902.1"/>
    </source>
</evidence>
<gene>
    <name evidence="1" type="ORF">OLEA9_A116337</name>
</gene>
<name>A0A8S0U307_OLEEU</name>
<sequence>MNTGYWRTISPSEKKDLMNDITKASSANIVNRSKKKYNNCTSSHPFSYIVEEMAEDGLKLTEVDTFKFTYAGNNKCWTYNVAKAQHVRKTQIYNFVFFIMFCLPGTKPGRQIRGLEDGCLRDIHTSSSNVHNLEKELESKHVARKAADATLVKMEQMMQYKIKVVEK</sequence>
<comment type="caution">
    <text evidence="1">The sequence shown here is derived from an EMBL/GenBank/DDBJ whole genome shotgun (WGS) entry which is preliminary data.</text>
</comment>
<dbReference type="AlphaFoldDB" id="A0A8S0U307"/>
<reference evidence="1 2" key="1">
    <citation type="submission" date="2019-12" db="EMBL/GenBank/DDBJ databases">
        <authorList>
            <person name="Alioto T."/>
            <person name="Alioto T."/>
            <person name="Gomez Garrido J."/>
        </authorList>
    </citation>
    <scope>NUCLEOTIDE SEQUENCE [LARGE SCALE GENOMIC DNA]</scope>
</reference>